<dbReference type="AlphaFoldDB" id="A0A813SNX0"/>
<dbReference type="Proteomes" id="UP000663828">
    <property type="component" value="Unassembled WGS sequence"/>
</dbReference>
<proteinExistence type="predicted"/>
<dbReference type="EMBL" id="CAJNOJ010000479">
    <property type="protein sequence ID" value="CAF1462336.1"/>
    <property type="molecule type" value="Genomic_DNA"/>
</dbReference>
<dbReference type="Gene3D" id="1.10.1900.10">
    <property type="entry name" value="c-terminal domain of poly(a) binding protein"/>
    <property type="match status" value="1"/>
</dbReference>
<dbReference type="SUPFAM" id="SSF63570">
    <property type="entry name" value="PABC (PABP) domain"/>
    <property type="match status" value="1"/>
</dbReference>
<dbReference type="Proteomes" id="UP000663852">
    <property type="component" value="Unassembled WGS sequence"/>
</dbReference>
<evidence type="ECO:0000313" key="2">
    <source>
        <dbReference type="EMBL" id="CAF0799630.1"/>
    </source>
</evidence>
<comment type="caution">
    <text evidence="2">The sequence shown here is derived from an EMBL/GenBank/DDBJ whole genome shotgun (WGS) entry which is preliminary data.</text>
</comment>
<evidence type="ECO:0000259" key="1">
    <source>
        <dbReference type="PROSITE" id="PS51309"/>
    </source>
</evidence>
<dbReference type="Pfam" id="PF00658">
    <property type="entry name" value="MLLE"/>
    <property type="match status" value="1"/>
</dbReference>
<organism evidence="2 4">
    <name type="scientific">Adineta ricciae</name>
    <name type="common">Rotifer</name>
    <dbReference type="NCBI Taxonomy" id="249248"/>
    <lineage>
        <taxon>Eukaryota</taxon>
        <taxon>Metazoa</taxon>
        <taxon>Spiralia</taxon>
        <taxon>Gnathifera</taxon>
        <taxon>Rotifera</taxon>
        <taxon>Eurotatoria</taxon>
        <taxon>Bdelloidea</taxon>
        <taxon>Adinetida</taxon>
        <taxon>Adinetidae</taxon>
        <taxon>Adineta</taxon>
    </lineage>
</organism>
<dbReference type="InterPro" id="IPR002004">
    <property type="entry name" value="PABP_HYD_C"/>
</dbReference>
<dbReference type="PROSITE" id="PS51309">
    <property type="entry name" value="PABC"/>
    <property type="match status" value="1"/>
</dbReference>
<dbReference type="InterPro" id="IPR036053">
    <property type="entry name" value="PABP-dom"/>
</dbReference>
<name>A0A813SNX0_ADIRI</name>
<sequence>MASRPNRACSACIRLAWIDVSQVEQFQRVFDPPAIDICYKCRQWPNSKSLLQTATTKQERKQAFGECLFAIIQQLSDGNENDKGKITGMLLELGDDEL</sequence>
<gene>
    <name evidence="3" type="ORF">EDS130_LOCUS40242</name>
    <name evidence="2" type="ORF">XAT740_LOCUS2908</name>
</gene>
<keyword evidence="4" id="KW-1185">Reference proteome</keyword>
<accession>A0A813SNX0</accession>
<protein>
    <recommendedName>
        <fullName evidence="1">PABC domain-containing protein</fullName>
    </recommendedName>
</protein>
<evidence type="ECO:0000313" key="3">
    <source>
        <dbReference type="EMBL" id="CAF1462336.1"/>
    </source>
</evidence>
<evidence type="ECO:0000313" key="4">
    <source>
        <dbReference type="Proteomes" id="UP000663828"/>
    </source>
</evidence>
<dbReference type="EMBL" id="CAJNOR010000107">
    <property type="protein sequence ID" value="CAF0799630.1"/>
    <property type="molecule type" value="Genomic_DNA"/>
</dbReference>
<reference evidence="2" key="1">
    <citation type="submission" date="2021-02" db="EMBL/GenBank/DDBJ databases">
        <authorList>
            <person name="Nowell W R."/>
        </authorList>
    </citation>
    <scope>NUCLEOTIDE SEQUENCE</scope>
</reference>
<dbReference type="GO" id="GO:0003723">
    <property type="term" value="F:RNA binding"/>
    <property type="evidence" value="ECO:0007669"/>
    <property type="project" value="InterPro"/>
</dbReference>
<feature type="domain" description="PABC" evidence="1">
    <location>
        <begin position="44"/>
        <end position="98"/>
    </location>
</feature>